<gene>
    <name evidence="9" type="ORF">K9B37_05320</name>
</gene>
<comment type="similarity">
    <text evidence="2 6">Belongs to the cytochrome c oxidase subunit 3 family.</text>
</comment>
<keyword evidence="10" id="KW-1185">Reference proteome</keyword>
<dbReference type="InterPro" id="IPR024791">
    <property type="entry name" value="Cyt_c/ubiquinol_Oxase_su3"/>
</dbReference>
<protein>
    <submittedName>
        <fullName evidence="9">Cytochrome c oxidase subunit 3</fullName>
    </submittedName>
</protein>
<feature type="transmembrane region" description="Helical" evidence="7">
    <location>
        <begin position="25"/>
        <end position="49"/>
    </location>
</feature>
<evidence type="ECO:0000256" key="6">
    <source>
        <dbReference type="RuleBase" id="RU003376"/>
    </source>
</evidence>
<evidence type="ECO:0000256" key="7">
    <source>
        <dbReference type="SAM" id="Phobius"/>
    </source>
</evidence>
<evidence type="ECO:0000256" key="5">
    <source>
        <dbReference type="ARBA" id="ARBA00023136"/>
    </source>
</evidence>
<feature type="transmembrane region" description="Helical" evidence="7">
    <location>
        <begin position="190"/>
        <end position="210"/>
    </location>
</feature>
<dbReference type="InterPro" id="IPR013833">
    <property type="entry name" value="Cyt_c_oxidase_su3_a-hlx"/>
</dbReference>
<comment type="subcellular location">
    <subcellularLocation>
        <location evidence="6">Cell membrane</location>
        <topology evidence="6">Multi-pass membrane protein</topology>
    </subcellularLocation>
    <subcellularLocation>
        <location evidence="1">Membrane</location>
        <topology evidence="1">Multi-pass membrane protein</topology>
    </subcellularLocation>
</comment>
<evidence type="ECO:0000256" key="2">
    <source>
        <dbReference type="ARBA" id="ARBA00010581"/>
    </source>
</evidence>
<keyword evidence="4 7" id="KW-1133">Transmembrane helix</keyword>
<evidence type="ECO:0000256" key="3">
    <source>
        <dbReference type="ARBA" id="ARBA00022692"/>
    </source>
</evidence>
<reference evidence="9 10" key="1">
    <citation type="submission" date="2021-09" db="EMBL/GenBank/DDBJ databases">
        <title>The complete genome sequence of a new microorganism.</title>
        <authorList>
            <person name="Zi Z."/>
        </authorList>
    </citation>
    <scope>NUCLEOTIDE SEQUENCE [LARGE SCALE GENOMIC DNA]</scope>
    <source>
        <strain evidence="9 10">WGZ8</strain>
    </source>
</reference>
<feature type="domain" description="Heme-copper oxidase subunit III family profile" evidence="8">
    <location>
        <begin position="23"/>
        <end position="211"/>
    </location>
</feature>
<feature type="transmembrane region" description="Helical" evidence="7">
    <location>
        <begin position="94"/>
        <end position="112"/>
    </location>
</feature>
<evidence type="ECO:0000313" key="9">
    <source>
        <dbReference type="EMBL" id="MBZ6075707.1"/>
    </source>
</evidence>
<dbReference type="PROSITE" id="PS50253">
    <property type="entry name" value="COX3"/>
    <property type="match status" value="1"/>
</dbReference>
<evidence type="ECO:0000256" key="4">
    <source>
        <dbReference type="ARBA" id="ARBA00022989"/>
    </source>
</evidence>
<evidence type="ECO:0000256" key="1">
    <source>
        <dbReference type="ARBA" id="ARBA00004141"/>
    </source>
</evidence>
<comment type="caution">
    <text evidence="9">The sequence shown here is derived from an EMBL/GenBank/DDBJ whole genome shotgun (WGS) entry which is preliminary data.</text>
</comment>
<dbReference type="Gene3D" id="1.20.120.80">
    <property type="entry name" value="Cytochrome c oxidase, subunit III, four-helix bundle"/>
    <property type="match status" value="1"/>
</dbReference>
<dbReference type="PANTHER" id="PTHR11403">
    <property type="entry name" value="CYTOCHROME C OXIDASE SUBUNIT III"/>
    <property type="match status" value="1"/>
</dbReference>
<sequence>MTQGSPVHEPYTEASQQHEANMLGMFIFLGTEIMLFGGLFAAIMVYRIEHREQLIEASKRLYLWIGTANTVILLTSSLLVALAVQASRAGSRRVGATLLVASACMGVGFLGLKGIEYAKEWQEGLLPLTGVRHAFSGPVQELFMGLYLAATGLHAVHLTIGIALMVGLSWRVGRGSLRLPQKALTVELCGLYWHLVDIIWIFLFPALYLVR</sequence>
<feature type="transmembrane region" description="Helical" evidence="7">
    <location>
        <begin position="142"/>
        <end position="170"/>
    </location>
</feature>
<organism evidence="9 10">
    <name type="scientific">Microvirga puerhi</name>
    <dbReference type="NCBI Taxonomy" id="2876078"/>
    <lineage>
        <taxon>Bacteria</taxon>
        <taxon>Pseudomonadati</taxon>
        <taxon>Pseudomonadota</taxon>
        <taxon>Alphaproteobacteria</taxon>
        <taxon>Hyphomicrobiales</taxon>
        <taxon>Methylobacteriaceae</taxon>
        <taxon>Microvirga</taxon>
    </lineage>
</organism>
<dbReference type="InterPro" id="IPR000298">
    <property type="entry name" value="Cyt_c_oxidase-like_su3"/>
</dbReference>
<keyword evidence="5 7" id="KW-0472">Membrane</keyword>
<name>A0ABS7VJL5_9HYPH</name>
<accession>A0ABS7VJL5</accession>
<dbReference type="InterPro" id="IPR035973">
    <property type="entry name" value="Cyt_c_oxidase_su3-like_sf"/>
</dbReference>
<dbReference type="PANTHER" id="PTHR11403:SF6">
    <property type="entry name" value="NITRIC OXIDE REDUCTASE SUBUNIT E"/>
    <property type="match status" value="1"/>
</dbReference>
<evidence type="ECO:0000313" key="10">
    <source>
        <dbReference type="Proteomes" id="UP000704176"/>
    </source>
</evidence>
<feature type="transmembrane region" description="Helical" evidence="7">
    <location>
        <begin position="61"/>
        <end position="82"/>
    </location>
</feature>
<dbReference type="Proteomes" id="UP000704176">
    <property type="component" value="Unassembled WGS sequence"/>
</dbReference>
<dbReference type="EMBL" id="JAIRBM010000003">
    <property type="protein sequence ID" value="MBZ6075707.1"/>
    <property type="molecule type" value="Genomic_DNA"/>
</dbReference>
<keyword evidence="3 6" id="KW-0812">Transmembrane</keyword>
<dbReference type="RefSeq" id="WP_224311850.1">
    <property type="nucleotide sequence ID" value="NZ_JAIRBM010000003.1"/>
</dbReference>
<proteinExistence type="inferred from homology"/>
<dbReference type="Pfam" id="PF00510">
    <property type="entry name" value="COX3"/>
    <property type="match status" value="1"/>
</dbReference>
<dbReference type="SUPFAM" id="SSF81452">
    <property type="entry name" value="Cytochrome c oxidase subunit III-like"/>
    <property type="match status" value="1"/>
</dbReference>
<evidence type="ECO:0000259" key="8">
    <source>
        <dbReference type="PROSITE" id="PS50253"/>
    </source>
</evidence>